<dbReference type="AlphaFoldDB" id="A0A060WAM7"/>
<evidence type="ECO:0000313" key="5">
    <source>
        <dbReference type="Proteomes" id="UP000193380"/>
    </source>
</evidence>
<dbReference type="PANTHER" id="PTHR42903:SF1">
    <property type="entry name" value="INNER MEMBRANE PROTEIN YCCF"/>
    <property type="match status" value="1"/>
</dbReference>
<keyword evidence="2" id="KW-0472">Membrane</keyword>
<dbReference type="PaxDb" id="8022-A0A060WAM7"/>
<dbReference type="EMBL" id="FR904467">
    <property type="protein sequence ID" value="CDQ64338.1"/>
    <property type="molecule type" value="Genomic_DNA"/>
</dbReference>
<feature type="transmembrane region" description="Helical" evidence="2">
    <location>
        <begin position="93"/>
        <end position="115"/>
    </location>
</feature>
<feature type="domain" description="Inner membrane component" evidence="3">
    <location>
        <begin position="82"/>
        <end position="132"/>
    </location>
</feature>
<dbReference type="GO" id="GO:0005886">
    <property type="term" value="C:plasma membrane"/>
    <property type="evidence" value="ECO:0007669"/>
    <property type="project" value="TreeGrafter"/>
</dbReference>
<dbReference type="PANTHER" id="PTHR42903">
    <property type="entry name" value="INNER MEMBRANE PROTEIN YCCF"/>
    <property type="match status" value="1"/>
</dbReference>
<reference evidence="4" key="1">
    <citation type="journal article" date="2014" name="Nat. Commun.">
        <title>The rainbow trout genome provides novel insights into evolution after whole-genome duplication in vertebrates.</title>
        <authorList>
            <person name="Berthelot C."/>
            <person name="Brunet F."/>
            <person name="Chalopin D."/>
            <person name="Juanchich A."/>
            <person name="Bernard M."/>
            <person name="Noel B."/>
            <person name="Bento P."/>
            <person name="Da Silva C."/>
            <person name="Labadie K."/>
            <person name="Alberti A."/>
            <person name="Aury J.M."/>
            <person name="Louis A."/>
            <person name="Dehais P."/>
            <person name="Bardou P."/>
            <person name="Montfort J."/>
            <person name="Klopp C."/>
            <person name="Cabau C."/>
            <person name="Gaspin C."/>
            <person name="Thorgaard G.H."/>
            <person name="Boussaha M."/>
            <person name="Quillet E."/>
            <person name="Guyomard R."/>
            <person name="Galiana D."/>
            <person name="Bobe J."/>
            <person name="Volff J.N."/>
            <person name="Genet C."/>
            <person name="Wincker P."/>
            <person name="Jaillon O."/>
            <person name="Roest Crollius H."/>
            <person name="Guiguen Y."/>
        </authorList>
    </citation>
    <scope>NUCLEOTIDE SEQUENCE [LARGE SCALE GENOMIC DNA]</scope>
</reference>
<keyword evidence="2" id="KW-0812">Transmembrane</keyword>
<protein>
    <recommendedName>
        <fullName evidence="3">Inner membrane component domain-containing protein</fullName>
    </recommendedName>
</protein>
<dbReference type="Pfam" id="PF03733">
    <property type="entry name" value="YccF"/>
    <property type="match status" value="1"/>
</dbReference>
<proteinExistence type="predicted"/>
<name>A0A060WAM7_ONCMY</name>
<sequence>MLSTFSCSRRSPLTETHCQNLSSKENVSVICPPTPHPTNCPCVVKWKSHVTERPFEDRSDVVKELYSELNAIKPHTGHLITCGNVVYVLLFGWWVSLAYLLVSILMFITIIGVPYGKMCWKLSWYFLWPFGKSIQELGGGVERCCGRFPHCEAIPEDVEDNEDTSPILLPSPTEEPIPDLLQGPPQHKPYWVR</sequence>
<evidence type="ECO:0000256" key="2">
    <source>
        <dbReference type="SAM" id="Phobius"/>
    </source>
</evidence>
<dbReference type="STRING" id="8022.A0A060WAM7"/>
<dbReference type="InterPro" id="IPR052937">
    <property type="entry name" value="Inner_membrane_protein"/>
</dbReference>
<keyword evidence="2" id="KW-1133">Transmembrane helix</keyword>
<dbReference type="InterPro" id="IPR005185">
    <property type="entry name" value="YccF"/>
</dbReference>
<gene>
    <name evidence="4" type="ORF">GSONMT00071080001</name>
</gene>
<evidence type="ECO:0000259" key="3">
    <source>
        <dbReference type="Pfam" id="PF03733"/>
    </source>
</evidence>
<evidence type="ECO:0000313" key="4">
    <source>
        <dbReference type="EMBL" id="CDQ64338.1"/>
    </source>
</evidence>
<feature type="region of interest" description="Disordered" evidence="1">
    <location>
        <begin position="158"/>
        <end position="193"/>
    </location>
</feature>
<organism evidence="4 5">
    <name type="scientific">Oncorhynchus mykiss</name>
    <name type="common">Rainbow trout</name>
    <name type="synonym">Salmo gairdneri</name>
    <dbReference type="NCBI Taxonomy" id="8022"/>
    <lineage>
        <taxon>Eukaryota</taxon>
        <taxon>Metazoa</taxon>
        <taxon>Chordata</taxon>
        <taxon>Craniata</taxon>
        <taxon>Vertebrata</taxon>
        <taxon>Euteleostomi</taxon>
        <taxon>Actinopterygii</taxon>
        <taxon>Neopterygii</taxon>
        <taxon>Teleostei</taxon>
        <taxon>Protacanthopterygii</taxon>
        <taxon>Salmoniformes</taxon>
        <taxon>Salmonidae</taxon>
        <taxon>Salmoninae</taxon>
        <taxon>Oncorhynchus</taxon>
    </lineage>
</organism>
<reference evidence="4" key="2">
    <citation type="submission" date="2014-03" db="EMBL/GenBank/DDBJ databases">
        <authorList>
            <person name="Genoscope - CEA"/>
        </authorList>
    </citation>
    <scope>NUCLEOTIDE SEQUENCE</scope>
</reference>
<accession>A0A060WAM7</accession>
<feature type="non-terminal residue" evidence="4">
    <location>
        <position position="193"/>
    </location>
</feature>
<evidence type="ECO:0000256" key="1">
    <source>
        <dbReference type="SAM" id="MobiDB-lite"/>
    </source>
</evidence>
<dbReference type="Proteomes" id="UP000193380">
    <property type="component" value="Unassembled WGS sequence"/>
</dbReference>